<evidence type="ECO:0000256" key="7">
    <source>
        <dbReference type="HAMAP-Rule" id="MF_00672"/>
    </source>
</evidence>
<organism evidence="8">
    <name type="scientific">uncultured Alphaproteobacteria bacterium</name>
    <dbReference type="NCBI Taxonomy" id="91750"/>
    <lineage>
        <taxon>Bacteria</taxon>
        <taxon>Pseudomonadati</taxon>
        <taxon>Pseudomonadota</taxon>
        <taxon>Alphaproteobacteria</taxon>
        <taxon>environmental samples</taxon>
    </lineage>
</organism>
<dbReference type="NCBIfam" id="TIGR00765">
    <property type="entry name" value="yihY_not_rbn"/>
    <property type="match status" value="1"/>
</dbReference>
<feature type="transmembrane region" description="Helical" evidence="7">
    <location>
        <begin position="49"/>
        <end position="71"/>
    </location>
</feature>
<feature type="transmembrane region" description="Helical" evidence="7">
    <location>
        <begin position="253"/>
        <end position="285"/>
    </location>
</feature>
<dbReference type="InterPro" id="IPR017039">
    <property type="entry name" value="Virul_fac_BrkB"/>
</dbReference>
<evidence type="ECO:0000256" key="1">
    <source>
        <dbReference type="ARBA" id="ARBA00004651"/>
    </source>
</evidence>
<feature type="transmembrane region" description="Helical" evidence="7">
    <location>
        <begin position="150"/>
        <end position="172"/>
    </location>
</feature>
<dbReference type="HAMAP" id="MF_00672">
    <property type="entry name" value="UPF0761"/>
    <property type="match status" value="1"/>
</dbReference>
<evidence type="ECO:0000256" key="2">
    <source>
        <dbReference type="ARBA" id="ARBA00022475"/>
    </source>
</evidence>
<keyword evidence="4 7" id="KW-0812">Transmembrane</keyword>
<dbReference type="InterPro" id="IPR023679">
    <property type="entry name" value="UPF0761_bac"/>
</dbReference>
<evidence type="ECO:0000313" key="8">
    <source>
        <dbReference type="EMBL" id="SBV99419.1"/>
    </source>
</evidence>
<evidence type="ECO:0000256" key="3">
    <source>
        <dbReference type="ARBA" id="ARBA00022519"/>
    </source>
</evidence>
<keyword evidence="3" id="KW-0997">Cell inner membrane</keyword>
<reference evidence="8" key="1">
    <citation type="submission" date="2016-04" db="EMBL/GenBank/DDBJ databases">
        <authorList>
            <person name="Evans L.H."/>
            <person name="Alamgir A."/>
            <person name="Owens N."/>
            <person name="Weber N.D."/>
            <person name="Virtaneva K."/>
            <person name="Barbian K."/>
            <person name="Babar A."/>
            <person name="Rosenke K."/>
        </authorList>
    </citation>
    <scope>NUCLEOTIDE SEQUENCE</scope>
    <source>
        <strain evidence="8">86</strain>
    </source>
</reference>
<feature type="transmembrane region" description="Helical" evidence="7">
    <location>
        <begin position="111"/>
        <end position="138"/>
    </location>
</feature>
<dbReference type="AlphaFoldDB" id="A0A212JJ03"/>
<comment type="similarity">
    <text evidence="7">Belongs to the UPF0761 family.</text>
</comment>
<accession>A0A212JJ03</accession>
<dbReference type="Pfam" id="PF03631">
    <property type="entry name" value="Virul_fac_BrkB"/>
    <property type="match status" value="1"/>
</dbReference>
<name>A0A212JJ03_9PROT</name>
<protein>
    <recommendedName>
        <fullName evidence="7">UPF0761 membrane protein KL86APRO_11160</fullName>
    </recommendedName>
</protein>
<keyword evidence="6 7" id="KW-0472">Membrane</keyword>
<feature type="transmembrane region" description="Helical" evidence="7">
    <location>
        <begin position="192"/>
        <end position="211"/>
    </location>
</feature>
<gene>
    <name evidence="8" type="ORF">KL86APRO_11160</name>
</gene>
<sequence length="431" mass="45965">MSEGQAEGWRVRVDRCRRWLDAHLPVINFLVYVYERGQRDQFLRVAASLSYTSLLALVPLLAIAVATFSAFPAFADVRGELQEFISSSLLPDAGQSVHVYLQRFVSATGGLTAIGVVGLGVTAVLMLTTIETAFNAIYRVAQARPIVSSVLIYWAVITLGPLLLGASLSLSGSLTQWRQAVEGAASPEVSSLLRNVTSVLFSFLFLTVLFQMVPNRPVAWKDAAIGGIVSAVLFVALRNGVSRFLVNGETYRTLYGALAVIPLFLVSMYLSWAVVLFGAVMTAALPEWRAKMAALGAVQGAGARLGMALDLLARLREAQKGGDGVKRKEVLVSVAAAEAQVELVMAALHDAGFIVRDERGQWLLARDLAETPAIELLAALGIGWAGAGGVDLPQPWRPVLGDAVAAATAAESEAWSLPVQTAIAARLARQP</sequence>
<feature type="transmembrane region" description="Helical" evidence="7">
    <location>
        <begin position="223"/>
        <end position="241"/>
    </location>
</feature>
<evidence type="ECO:0000256" key="5">
    <source>
        <dbReference type="ARBA" id="ARBA00022989"/>
    </source>
</evidence>
<dbReference type="EMBL" id="FLUO01000001">
    <property type="protein sequence ID" value="SBV99419.1"/>
    <property type="molecule type" value="Genomic_DNA"/>
</dbReference>
<evidence type="ECO:0000256" key="6">
    <source>
        <dbReference type="ARBA" id="ARBA00023136"/>
    </source>
</evidence>
<dbReference type="GO" id="GO:0005886">
    <property type="term" value="C:plasma membrane"/>
    <property type="evidence" value="ECO:0007669"/>
    <property type="project" value="UniProtKB-SubCell"/>
</dbReference>
<keyword evidence="5 7" id="KW-1133">Transmembrane helix</keyword>
<dbReference type="PANTHER" id="PTHR30213">
    <property type="entry name" value="INNER MEMBRANE PROTEIN YHJD"/>
    <property type="match status" value="1"/>
</dbReference>
<proteinExistence type="inferred from homology"/>
<comment type="subcellular location">
    <subcellularLocation>
        <location evidence="1 7">Cell membrane</location>
        <topology evidence="1 7">Multi-pass membrane protein</topology>
    </subcellularLocation>
</comment>
<keyword evidence="2 7" id="KW-1003">Cell membrane</keyword>
<evidence type="ECO:0000256" key="4">
    <source>
        <dbReference type="ARBA" id="ARBA00022692"/>
    </source>
</evidence>
<dbReference type="PANTHER" id="PTHR30213:SF0">
    <property type="entry name" value="UPF0761 MEMBRANE PROTEIN YIHY"/>
    <property type="match status" value="1"/>
</dbReference>